<keyword evidence="2" id="KW-1185">Reference proteome</keyword>
<dbReference type="GeneID" id="94367263"/>
<dbReference type="OrthoDB" id="7858896at2"/>
<dbReference type="AlphaFoldDB" id="A0A2U2C4K8"/>
<dbReference type="Proteomes" id="UP000244940">
    <property type="component" value="Unassembled WGS sequence"/>
</dbReference>
<sequence>MPASDRSEKLIVPREAEEFDNDVYARLAAAAKLSDIKLIECDYSIKPEVFQAIEDTENMAHGFVGDPAGYYVDDEIGLLLGRYKWSAEIKLRRKKVLKLACVYLVAYTGVQGFTDNYLQFYFEKIGRFTTYPYFRAEFSRLSSSSGIMLPPLPSLSERVD</sequence>
<protein>
    <submittedName>
        <fullName evidence="1">Uncharacterized protein</fullName>
    </submittedName>
</protein>
<proteinExistence type="predicted"/>
<accession>A0A2U2C4K8</accession>
<comment type="caution">
    <text evidence="1">The sequence shown here is derived from an EMBL/GenBank/DDBJ whole genome shotgun (WGS) entry which is preliminary data.</text>
</comment>
<gene>
    <name evidence="1" type="ORF">C4N9_20420</name>
</gene>
<reference evidence="1 2" key="1">
    <citation type="submission" date="2018-05" db="EMBL/GenBank/DDBJ databases">
        <title>Pararhodobacter marina sp. nov., isolated from deep-sea water of the Indian Ocean.</title>
        <authorList>
            <person name="Lai Q.Sr."/>
            <person name="Liu X."/>
            <person name="Shao Z."/>
        </authorList>
    </citation>
    <scope>NUCLEOTIDE SEQUENCE [LARGE SCALE GENOMIC DNA]</scope>
    <source>
        <strain evidence="1 2">CIC4N-9</strain>
    </source>
</reference>
<evidence type="ECO:0000313" key="1">
    <source>
        <dbReference type="EMBL" id="PWE26803.1"/>
    </source>
</evidence>
<organism evidence="1 2">
    <name type="scientific">Pararhodobacter marinus</name>
    <dbReference type="NCBI Taxonomy" id="2184063"/>
    <lineage>
        <taxon>Bacteria</taxon>
        <taxon>Pseudomonadati</taxon>
        <taxon>Pseudomonadota</taxon>
        <taxon>Alphaproteobacteria</taxon>
        <taxon>Rhodobacterales</taxon>
        <taxon>Paracoccaceae</taxon>
        <taxon>Pararhodobacter</taxon>
    </lineage>
</organism>
<dbReference type="EMBL" id="QEYD01000016">
    <property type="protein sequence ID" value="PWE26803.1"/>
    <property type="molecule type" value="Genomic_DNA"/>
</dbReference>
<name>A0A2U2C4K8_9RHOB</name>
<dbReference type="RefSeq" id="WP_109535188.1">
    <property type="nucleotide sequence ID" value="NZ_QEYD01000016.1"/>
</dbReference>
<evidence type="ECO:0000313" key="2">
    <source>
        <dbReference type="Proteomes" id="UP000244940"/>
    </source>
</evidence>